<dbReference type="GO" id="GO:0008137">
    <property type="term" value="F:NADH dehydrogenase (ubiquinone) activity"/>
    <property type="evidence" value="ECO:0007669"/>
    <property type="project" value="InterPro"/>
</dbReference>
<feature type="transmembrane region" description="Helical" evidence="6">
    <location>
        <begin position="181"/>
        <end position="206"/>
    </location>
</feature>
<dbReference type="Proteomes" id="UP000290253">
    <property type="component" value="Unassembled WGS sequence"/>
</dbReference>
<keyword evidence="4 6" id="KW-0472">Membrane</keyword>
<dbReference type="Pfam" id="PF00361">
    <property type="entry name" value="Proton_antipo_M"/>
    <property type="match status" value="1"/>
</dbReference>
<dbReference type="GO" id="GO:0003954">
    <property type="term" value="F:NADH dehydrogenase activity"/>
    <property type="evidence" value="ECO:0007669"/>
    <property type="project" value="TreeGrafter"/>
</dbReference>
<feature type="domain" description="NADH-Ubiquinone oxidoreductase (complex I) chain 5 N-terminal" evidence="8">
    <location>
        <begin position="69"/>
        <end position="119"/>
    </location>
</feature>
<feature type="transmembrane region" description="Helical" evidence="6">
    <location>
        <begin position="212"/>
        <end position="230"/>
    </location>
</feature>
<name>A0A4Q1SDK4_9BACT</name>
<dbReference type="RefSeq" id="WP_129208335.1">
    <property type="nucleotide sequence ID" value="NZ_BMGU01000003.1"/>
</dbReference>
<feature type="transmembrane region" description="Helical" evidence="6">
    <location>
        <begin position="337"/>
        <end position="358"/>
    </location>
</feature>
<dbReference type="GO" id="GO:0015990">
    <property type="term" value="P:electron transport coupled proton transport"/>
    <property type="evidence" value="ECO:0007669"/>
    <property type="project" value="TreeGrafter"/>
</dbReference>
<dbReference type="PRINTS" id="PR01434">
    <property type="entry name" value="NADHDHGNASE5"/>
</dbReference>
<evidence type="ECO:0000256" key="3">
    <source>
        <dbReference type="ARBA" id="ARBA00022989"/>
    </source>
</evidence>
<feature type="transmembrane region" description="Helical" evidence="6">
    <location>
        <begin position="594"/>
        <end position="611"/>
    </location>
</feature>
<dbReference type="EMBL" id="SDMK01000002">
    <property type="protein sequence ID" value="RXS95167.1"/>
    <property type="molecule type" value="Genomic_DNA"/>
</dbReference>
<evidence type="ECO:0000256" key="2">
    <source>
        <dbReference type="ARBA" id="ARBA00022692"/>
    </source>
</evidence>
<dbReference type="InterPro" id="IPR003945">
    <property type="entry name" value="NU5C-like"/>
</dbReference>
<dbReference type="NCBIfam" id="TIGR01974">
    <property type="entry name" value="NDH_I_L"/>
    <property type="match status" value="1"/>
</dbReference>
<comment type="subcellular location">
    <subcellularLocation>
        <location evidence="1">Endomembrane system</location>
        <topology evidence="1">Multi-pass membrane protein</topology>
    </subcellularLocation>
    <subcellularLocation>
        <location evidence="5">Membrane</location>
        <topology evidence="5">Multi-pass membrane protein</topology>
    </subcellularLocation>
</comment>
<dbReference type="InterPro" id="IPR018393">
    <property type="entry name" value="NADHpl_OxRdtase_5_subgr"/>
</dbReference>
<dbReference type="GO" id="GO:0012505">
    <property type="term" value="C:endomembrane system"/>
    <property type="evidence" value="ECO:0007669"/>
    <property type="project" value="UniProtKB-SubCell"/>
</dbReference>
<feature type="transmembrane region" description="Helical" evidence="6">
    <location>
        <begin position="416"/>
        <end position="437"/>
    </location>
</feature>
<dbReference type="PANTHER" id="PTHR42829:SF2">
    <property type="entry name" value="NADH-UBIQUINONE OXIDOREDUCTASE CHAIN 5"/>
    <property type="match status" value="1"/>
</dbReference>
<dbReference type="GO" id="GO:0042773">
    <property type="term" value="P:ATP synthesis coupled electron transport"/>
    <property type="evidence" value="ECO:0007669"/>
    <property type="project" value="InterPro"/>
</dbReference>
<feature type="domain" description="NADH:quinone oxidoreductase/Mrp antiporter transmembrane" evidence="7">
    <location>
        <begin position="135"/>
        <end position="428"/>
    </location>
</feature>
<feature type="transmembrane region" description="Helical" evidence="6">
    <location>
        <begin position="31"/>
        <end position="53"/>
    </location>
</feature>
<keyword evidence="3 6" id="KW-1133">Transmembrane helix</keyword>
<feature type="transmembrane region" description="Helical" evidence="6">
    <location>
        <begin position="378"/>
        <end position="396"/>
    </location>
</feature>
<dbReference type="PANTHER" id="PTHR42829">
    <property type="entry name" value="NADH-UBIQUINONE OXIDOREDUCTASE CHAIN 5"/>
    <property type="match status" value="1"/>
</dbReference>
<dbReference type="Gene3D" id="1.20.5.2700">
    <property type="match status" value="1"/>
</dbReference>
<dbReference type="PRINTS" id="PR01435">
    <property type="entry name" value="NPOXDRDTASE5"/>
</dbReference>
<feature type="transmembrane region" description="Helical" evidence="6">
    <location>
        <begin position="140"/>
        <end position="161"/>
    </location>
</feature>
<dbReference type="GO" id="GO:0016020">
    <property type="term" value="C:membrane"/>
    <property type="evidence" value="ECO:0007669"/>
    <property type="project" value="UniProtKB-SubCell"/>
</dbReference>
<reference evidence="9 10" key="1">
    <citation type="journal article" date="2016" name="Int. J. Syst. Evol. Microbiol.">
        <title>Acidipila dinghuensis sp. nov., an acidobacterium isolated from forest soil.</title>
        <authorList>
            <person name="Jiang Y.W."/>
            <person name="Wang J."/>
            <person name="Chen M.H."/>
            <person name="Lv Y.Y."/>
            <person name="Qiu L.H."/>
        </authorList>
    </citation>
    <scope>NUCLEOTIDE SEQUENCE [LARGE SCALE GENOMIC DNA]</scope>
    <source>
        <strain evidence="9 10">DHOF10</strain>
    </source>
</reference>
<keyword evidence="10" id="KW-1185">Reference proteome</keyword>
<keyword evidence="2 5" id="KW-0812">Transmembrane</keyword>
<protein>
    <submittedName>
        <fullName evidence="9">NADH-quinone oxidoreductase subunit L</fullName>
    </submittedName>
</protein>
<evidence type="ECO:0000256" key="5">
    <source>
        <dbReference type="RuleBase" id="RU000320"/>
    </source>
</evidence>
<comment type="caution">
    <text evidence="9">The sequence shown here is derived from an EMBL/GenBank/DDBJ whole genome shotgun (WGS) entry which is preliminary data.</text>
</comment>
<accession>A0A4Q1SDK4</accession>
<evidence type="ECO:0000259" key="8">
    <source>
        <dbReference type="Pfam" id="PF00662"/>
    </source>
</evidence>
<evidence type="ECO:0000313" key="10">
    <source>
        <dbReference type="Proteomes" id="UP000290253"/>
    </source>
</evidence>
<feature type="transmembrane region" description="Helical" evidence="6">
    <location>
        <begin position="6"/>
        <end position="24"/>
    </location>
</feature>
<feature type="transmembrane region" description="Helical" evidence="6">
    <location>
        <begin position="541"/>
        <end position="564"/>
    </location>
</feature>
<feature type="transmembrane region" description="Helical" evidence="6">
    <location>
        <begin position="649"/>
        <end position="668"/>
    </location>
</feature>
<feature type="transmembrane region" description="Helical" evidence="6">
    <location>
        <begin position="85"/>
        <end position="103"/>
    </location>
</feature>
<dbReference type="Pfam" id="PF00662">
    <property type="entry name" value="Proton_antipo_N"/>
    <property type="match status" value="1"/>
</dbReference>
<evidence type="ECO:0000313" key="9">
    <source>
        <dbReference type="EMBL" id="RXS95167.1"/>
    </source>
</evidence>
<evidence type="ECO:0000259" key="7">
    <source>
        <dbReference type="Pfam" id="PF00361"/>
    </source>
</evidence>
<gene>
    <name evidence="9" type="ORF">ESZ00_11200</name>
</gene>
<feature type="transmembrane region" description="Helical" evidence="6">
    <location>
        <begin position="115"/>
        <end position="134"/>
    </location>
</feature>
<evidence type="ECO:0000256" key="1">
    <source>
        <dbReference type="ARBA" id="ARBA00004127"/>
    </source>
</evidence>
<dbReference type="InterPro" id="IPR001750">
    <property type="entry name" value="ND/Mrp_TM"/>
</dbReference>
<feature type="transmembrane region" description="Helical" evidence="6">
    <location>
        <begin position="309"/>
        <end position="331"/>
    </location>
</feature>
<feature type="transmembrane region" description="Helical" evidence="6">
    <location>
        <begin position="281"/>
        <end position="302"/>
    </location>
</feature>
<dbReference type="AlphaFoldDB" id="A0A4Q1SDK4"/>
<dbReference type="OrthoDB" id="9807568at2"/>
<dbReference type="NCBIfam" id="NF005141">
    <property type="entry name" value="PRK06590.1"/>
    <property type="match status" value="1"/>
</dbReference>
<sequence>MNGSLHLWLLPVIPFAGFLLNGLLGRRLPKALVTGIAWIATLVPFLLVANIWFHLGSIQQPYIENLGTWIAAGSFHADFALQLDHLTMIMLLVVTGVGFLIHIYSAGYMAHEEGYWRFFAYLNLFMFFMLTLVLSENFLLMFVGWEGVGLASYLLIGFYFLKDSAANAGKKAFVVNRIGDFGFLLAMFLLVAHFGTLSYSGVFAQISQHPEWQGGFLTAIAILLVVGATGKSAQIPLYVWLPDAMEGPTPVSALIHAATMVTAGVYMIARSHVLFDRSPFALTIVAIIGAATAFFAATIGLVQTDIKRVLAYSTVSQLGYMFLACGVASYASGIFHLVTHAFFKALLFLAAGSVIHALGGEQDMRVMGGLRKKIPATFWTMTAGVIAIAGIPPFAGFFSKDEILYQAFLSPNGGKILWFVGLVTAFLTSFYMFRLWYLTFFGESRAHEASALLDHGAAVHASSSSTLTLEEEPDHGHGHGHGHGVHESPAVMLIPLAILALLSFIGGWIGVPAALHGHNEIAHFLAPIFGGEENPAGSNGLALTLAAVSTLTAIAGWFTAHFLYYMRPELPAKLAQSMRGLYLLLLNKYKVDELYNFVFVTPLLLFSRYALKTVFDMGVVDGAAYAAGSVTQGLGAIAQRFQSGNLRSYAGWLSLGAAVLLILTYFGFTTHFTLR</sequence>
<dbReference type="InterPro" id="IPR001516">
    <property type="entry name" value="Proton_antipo_N"/>
</dbReference>
<evidence type="ECO:0000256" key="4">
    <source>
        <dbReference type="ARBA" id="ARBA00023136"/>
    </source>
</evidence>
<proteinExistence type="predicted"/>
<feature type="transmembrane region" description="Helical" evidence="6">
    <location>
        <begin position="251"/>
        <end position="269"/>
    </location>
</feature>
<evidence type="ECO:0000256" key="6">
    <source>
        <dbReference type="SAM" id="Phobius"/>
    </source>
</evidence>
<organism evidence="9 10">
    <name type="scientific">Silvibacterium dinghuense</name>
    <dbReference type="NCBI Taxonomy" id="1560006"/>
    <lineage>
        <taxon>Bacteria</taxon>
        <taxon>Pseudomonadati</taxon>
        <taxon>Acidobacteriota</taxon>
        <taxon>Terriglobia</taxon>
        <taxon>Terriglobales</taxon>
        <taxon>Acidobacteriaceae</taxon>
        <taxon>Silvibacterium</taxon>
    </lineage>
</organism>
<feature type="transmembrane region" description="Helical" evidence="6">
    <location>
        <begin position="490"/>
        <end position="511"/>
    </location>
</feature>